<dbReference type="PANTHER" id="PTHR43248:SF29">
    <property type="entry name" value="TRIPEPTIDYL AMINOPEPTIDASE"/>
    <property type="match status" value="1"/>
</dbReference>
<dbReference type="SUPFAM" id="SSF53474">
    <property type="entry name" value="alpha/beta-Hydrolases"/>
    <property type="match status" value="1"/>
</dbReference>
<feature type="domain" description="AB hydrolase-1" evidence="5">
    <location>
        <begin position="103"/>
        <end position="266"/>
    </location>
</feature>
<evidence type="ECO:0000256" key="4">
    <source>
        <dbReference type="SAM" id="SignalP"/>
    </source>
</evidence>
<evidence type="ECO:0000313" key="7">
    <source>
        <dbReference type="EMBL" id="ATL69363.1"/>
    </source>
</evidence>
<dbReference type="PANTHER" id="PTHR43248">
    <property type="entry name" value="2-SUCCINYL-6-HYDROXY-2,4-CYCLOHEXADIENE-1-CARBOXYLATE SYNTHASE"/>
    <property type="match status" value="1"/>
</dbReference>
<dbReference type="KEGG" id="ntp:CRH09_27455"/>
<feature type="domain" description="Peptidase S33 tripeptidyl aminopeptidase-like C-terminal" evidence="6">
    <location>
        <begin position="401"/>
        <end position="500"/>
    </location>
</feature>
<organism evidence="7 8">
    <name type="scientific">Nocardia terpenica</name>
    <dbReference type="NCBI Taxonomy" id="455432"/>
    <lineage>
        <taxon>Bacteria</taxon>
        <taxon>Bacillati</taxon>
        <taxon>Actinomycetota</taxon>
        <taxon>Actinomycetes</taxon>
        <taxon>Mycobacteriales</taxon>
        <taxon>Nocardiaceae</taxon>
        <taxon>Nocardia</taxon>
    </lineage>
</organism>
<gene>
    <name evidence="7" type="ORF">CRH09_27455</name>
</gene>
<feature type="chain" id="PRO_5013058850" evidence="4">
    <location>
        <begin position="23"/>
        <end position="503"/>
    </location>
</feature>
<dbReference type="GO" id="GO:0016787">
    <property type="term" value="F:hydrolase activity"/>
    <property type="evidence" value="ECO:0007669"/>
    <property type="project" value="UniProtKB-KW"/>
</dbReference>
<dbReference type="EMBL" id="CP023778">
    <property type="protein sequence ID" value="ATL69363.1"/>
    <property type="molecule type" value="Genomic_DNA"/>
</dbReference>
<evidence type="ECO:0000256" key="1">
    <source>
        <dbReference type="ARBA" id="ARBA00010088"/>
    </source>
</evidence>
<evidence type="ECO:0000259" key="5">
    <source>
        <dbReference type="Pfam" id="PF00561"/>
    </source>
</evidence>
<dbReference type="Pfam" id="PF08386">
    <property type="entry name" value="Abhydrolase_4"/>
    <property type="match status" value="1"/>
</dbReference>
<dbReference type="Proteomes" id="UP000221961">
    <property type="component" value="Chromosome"/>
</dbReference>
<dbReference type="PROSITE" id="PS51257">
    <property type="entry name" value="PROKAR_LIPOPROTEIN"/>
    <property type="match status" value="1"/>
</dbReference>
<reference evidence="7 8" key="1">
    <citation type="submission" date="2017-10" db="EMBL/GenBank/DDBJ databases">
        <title>Comparative genomics between pathogenic Norcardia.</title>
        <authorList>
            <person name="Zeng L."/>
        </authorList>
    </citation>
    <scope>NUCLEOTIDE SEQUENCE [LARGE SCALE GENOMIC DNA]</scope>
    <source>
        <strain evidence="7 8">NC_YFY_NT001</strain>
    </source>
</reference>
<dbReference type="Pfam" id="PF00561">
    <property type="entry name" value="Abhydrolase_1"/>
    <property type="match status" value="1"/>
</dbReference>
<dbReference type="InterPro" id="IPR029058">
    <property type="entry name" value="AB_hydrolase_fold"/>
</dbReference>
<evidence type="ECO:0000256" key="2">
    <source>
        <dbReference type="ARBA" id="ARBA00022729"/>
    </source>
</evidence>
<dbReference type="InterPro" id="IPR013595">
    <property type="entry name" value="Pept_S33_TAP-like_C"/>
</dbReference>
<protein>
    <submittedName>
        <fullName evidence="7">Transporter</fullName>
    </submittedName>
</protein>
<sequence length="503" mass="54635">MSPRKAAAVVASVACVLTSACAAATGQVDGNASASGGLERFYTQHPEWKACNDEGLDTAGAQCADITVPLNYAEPQGRTITVVISRLRAADPAKRRGIMLSNPGGPGGPGLDSMLNTREAMTTDVRDRYDLIGMDPRGVGRSTPVNCGWPVGFGMESAGENPASFGKSVAEQADMAARCLAAERDKLPYITTRNTARDMDVIRGALGEEKISYFGTSYGTYLGAVFTQMFPDRSDRMVLDSAVDPQRYGMGMKQDMGAANEAALDAWADWTAARNDEYRLGTTRSEVRSVVTGLIRQSASTPIRIGSYEIDDRWLPTLLFTALDDPRHYDVPADYVRRLADAAAGKPVQPSEKLETDLASLLTARPRDNSPMIAIMCGDVSFPRDPQWYWHNVEASRATQPVFGPFVNNIISCAFWPQPVEPPTAVHNQVPALIVQATGDTRTAYEEGVGLHRAMTASRLVTLQDVRIHSVYDRFPNRCVKNAVNTYFRDGTLPTTDMSCTAD</sequence>
<dbReference type="InterPro" id="IPR000073">
    <property type="entry name" value="AB_hydrolase_1"/>
</dbReference>
<evidence type="ECO:0000313" key="8">
    <source>
        <dbReference type="Proteomes" id="UP000221961"/>
    </source>
</evidence>
<evidence type="ECO:0000259" key="6">
    <source>
        <dbReference type="Pfam" id="PF08386"/>
    </source>
</evidence>
<comment type="similarity">
    <text evidence="1">Belongs to the peptidase S33 family.</text>
</comment>
<dbReference type="Gene3D" id="3.40.50.1820">
    <property type="entry name" value="alpha/beta hydrolase"/>
    <property type="match status" value="1"/>
</dbReference>
<proteinExistence type="inferred from homology"/>
<accession>A0A291RP80</accession>
<evidence type="ECO:0000256" key="3">
    <source>
        <dbReference type="ARBA" id="ARBA00022801"/>
    </source>
</evidence>
<dbReference type="InterPro" id="IPR051601">
    <property type="entry name" value="Serine_prot/Carboxylest_S33"/>
</dbReference>
<dbReference type="RefSeq" id="WP_098696396.1">
    <property type="nucleotide sequence ID" value="NZ_CP023778.1"/>
</dbReference>
<dbReference type="GeneID" id="88361039"/>
<dbReference type="AlphaFoldDB" id="A0A291RP80"/>
<keyword evidence="2 4" id="KW-0732">Signal</keyword>
<feature type="signal peptide" evidence="4">
    <location>
        <begin position="1"/>
        <end position="22"/>
    </location>
</feature>
<name>A0A291RP80_9NOCA</name>
<keyword evidence="3" id="KW-0378">Hydrolase</keyword>